<dbReference type="CDD" id="cd07557">
    <property type="entry name" value="trimeric_dUTPase"/>
    <property type="match status" value="1"/>
</dbReference>
<evidence type="ECO:0000256" key="1">
    <source>
        <dbReference type="ARBA" id="ARBA00006581"/>
    </source>
</evidence>
<dbReference type="GO" id="GO:0000287">
    <property type="term" value="F:magnesium ion binding"/>
    <property type="evidence" value="ECO:0007669"/>
    <property type="project" value="UniProtKB-UniRule"/>
</dbReference>
<dbReference type="KEGG" id="aram:KAR29_08090"/>
<organism evidence="7 8">
    <name type="scientific">Aminithiophilus ramosus</name>
    <dbReference type="NCBI Taxonomy" id="3029084"/>
    <lineage>
        <taxon>Bacteria</taxon>
        <taxon>Thermotogati</taxon>
        <taxon>Synergistota</taxon>
        <taxon>Synergistia</taxon>
        <taxon>Synergistales</taxon>
        <taxon>Aminithiophilaceae</taxon>
        <taxon>Aminithiophilus</taxon>
    </lineage>
</organism>
<dbReference type="InterPro" id="IPR008181">
    <property type="entry name" value="dUTPase"/>
</dbReference>
<dbReference type="InterPro" id="IPR036157">
    <property type="entry name" value="dUTPase-like_sf"/>
</dbReference>
<evidence type="ECO:0000256" key="4">
    <source>
        <dbReference type="ARBA" id="ARBA00047686"/>
    </source>
</evidence>
<dbReference type="EMBL" id="CP072943">
    <property type="protein sequence ID" value="QTX33741.1"/>
    <property type="molecule type" value="Genomic_DNA"/>
</dbReference>
<dbReference type="Proteomes" id="UP000671879">
    <property type="component" value="Chromosome"/>
</dbReference>
<evidence type="ECO:0000256" key="3">
    <source>
        <dbReference type="ARBA" id="ARBA00023080"/>
    </source>
</evidence>
<reference evidence="8" key="1">
    <citation type="submission" date="2021-04" db="EMBL/GenBank/DDBJ databases">
        <title>A novel Synergistetes isolate from a pyrite-forming mixed culture.</title>
        <authorList>
            <person name="Bunk B."/>
            <person name="Sproer C."/>
            <person name="Spring S."/>
            <person name="Pester M."/>
        </authorList>
    </citation>
    <scope>NUCLEOTIDE SEQUENCE [LARGE SCALE GENOMIC DNA]</scope>
    <source>
        <strain evidence="8">J.5.4.2-T.3.5.2</strain>
    </source>
</reference>
<dbReference type="Gene3D" id="2.70.40.10">
    <property type="match status" value="1"/>
</dbReference>
<dbReference type="AlphaFoldDB" id="A0A9Q7ATP4"/>
<dbReference type="GO" id="GO:0046081">
    <property type="term" value="P:dUTP catabolic process"/>
    <property type="evidence" value="ECO:0007669"/>
    <property type="project" value="InterPro"/>
</dbReference>
<comment type="similarity">
    <text evidence="1 5">Belongs to the dUTPase family.</text>
</comment>
<evidence type="ECO:0000256" key="2">
    <source>
        <dbReference type="ARBA" id="ARBA00022801"/>
    </source>
</evidence>
<keyword evidence="3 5" id="KW-0546">Nucleotide metabolism</keyword>
<gene>
    <name evidence="5 7" type="primary">dut</name>
    <name evidence="7" type="ORF">KAR29_08090</name>
</gene>
<dbReference type="GO" id="GO:0006226">
    <property type="term" value="P:dUMP biosynthetic process"/>
    <property type="evidence" value="ECO:0007669"/>
    <property type="project" value="UniProtKB-UniRule"/>
</dbReference>
<dbReference type="InterPro" id="IPR029054">
    <property type="entry name" value="dUTPase-like"/>
</dbReference>
<evidence type="ECO:0000259" key="6">
    <source>
        <dbReference type="Pfam" id="PF00692"/>
    </source>
</evidence>
<comment type="function">
    <text evidence="5">This enzyme is involved in nucleotide metabolism: it produces dUMP, the immediate precursor of thymidine nucleotides and it decreases the intracellular concentration of dUTP so that uracil cannot be incorporated into DNA.</text>
</comment>
<comment type="catalytic activity">
    <reaction evidence="4 5">
        <text>dUTP + H2O = dUMP + diphosphate + H(+)</text>
        <dbReference type="Rhea" id="RHEA:10248"/>
        <dbReference type="ChEBI" id="CHEBI:15377"/>
        <dbReference type="ChEBI" id="CHEBI:15378"/>
        <dbReference type="ChEBI" id="CHEBI:33019"/>
        <dbReference type="ChEBI" id="CHEBI:61555"/>
        <dbReference type="ChEBI" id="CHEBI:246422"/>
        <dbReference type="EC" id="3.6.1.23"/>
    </reaction>
</comment>
<keyword evidence="2 5" id="KW-0378">Hydrolase</keyword>
<dbReference type="GO" id="GO:0004170">
    <property type="term" value="F:dUTP diphosphatase activity"/>
    <property type="evidence" value="ECO:0007669"/>
    <property type="project" value="UniProtKB-UniRule"/>
</dbReference>
<comment type="caution">
    <text evidence="5">Lacks conserved residue(s) required for the propagation of feature annotation.</text>
</comment>
<dbReference type="EC" id="3.6.1.23" evidence="5"/>
<name>A0A9Q7ATP4_9BACT</name>
<dbReference type="NCBIfam" id="TIGR00576">
    <property type="entry name" value="dut"/>
    <property type="match status" value="1"/>
</dbReference>
<sequence>MKRTEAARRLAPPAYATEGSAGADLAACESVVVPPGEWRAVATGIFLEIPRGYEIQLRPRSGLALRRGVTLLNAPGTIDSDYRGEVKVLVVNHGREPFRIAPGDRIAQMVLQPVVVMNFEEGGGLSETERGSGGFGSTG</sequence>
<protein>
    <recommendedName>
        <fullName evidence="5">Deoxyuridine 5'-triphosphate nucleotidohydrolase</fullName>
        <shortName evidence="5">dUTPase</shortName>
        <ecNumber evidence="5">3.6.1.23</ecNumber>
    </recommendedName>
    <alternativeName>
        <fullName evidence="5">dUTP pyrophosphatase</fullName>
    </alternativeName>
</protein>
<keyword evidence="5" id="KW-0460">Magnesium</keyword>
<keyword evidence="5" id="KW-0479">Metal-binding</keyword>
<dbReference type="InterPro" id="IPR033704">
    <property type="entry name" value="dUTPase_trimeric"/>
</dbReference>
<keyword evidence="8" id="KW-1185">Reference proteome</keyword>
<comment type="pathway">
    <text evidence="5">Pyrimidine metabolism; dUMP biosynthesis; dUMP from dCTP (dUTP route): step 2/2.</text>
</comment>
<feature type="binding site" evidence="5">
    <location>
        <begin position="77"/>
        <end position="79"/>
    </location>
    <ligand>
        <name>substrate</name>
    </ligand>
</feature>
<dbReference type="HAMAP" id="MF_00116">
    <property type="entry name" value="dUTPase_bact"/>
    <property type="match status" value="1"/>
</dbReference>
<evidence type="ECO:0000313" key="8">
    <source>
        <dbReference type="Proteomes" id="UP000671879"/>
    </source>
</evidence>
<feature type="binding site" evidence="5">
    <location>
        <position position="73"/>
    </location>
    <ligand>
        <name>substrate</name>
    </ligand>
</feature>
<dbReference type="SUPFAM" id="SSF51283">
    <property type="entry name" value="dUTPase-like"/>
    <property type="match status" value="1"/>
</dbReference>
<evidence type="ECO:0000313" key="7">
    <source>
        <dbReference type="EMBL" id="QTX33741.1"/>
    </source>
</evidence>
<accession>A0A9Q7ATP4</accession>
<proteinExistence type="inferred from homology"/>
<evidence type="ECO:0000256" key="5">
    <source>
        <dbReference type="HAMAP-Rule" id="MF_00116"/>
    </source>
</evidence>
<dbReference type="PANTHER" id="PTHR11241:SF0">
    <property type="entry name" value="DEOXYURIDINE 5'-TRIPHOSPHATE NUCLEOTIDOHYDROLASE"/>
    <property type="match status" value="1"/>
</dbReference>
<feature type="domain" description="dUTPase-like" evidence="6">
    <location>
        <begin position="13"/>
        <end position="139"/>
    </location>
</feature>
<dbReference type="Pfam" id="PF00692">
    <property type="entry name" value="dUTPase"/>
    <property type="match status" value="1"/>
</dbReference>
<comment type="cofactor">
    <cofactor evidence="5">
        <name>Mg(2+)</name>
        <dbReference type="ChEBI" id="CHEBI:18420"/>
    </cofactor>
</comment>
<dbReference type="NCBIfam" id="NF001862">
    <property type="entry name" value="PRK00601.1"/>
    <property type="match status" value="1"/>
</dbReference>
<feature type="binding site" evidence="5">
    <location>
        <begin position="60"/>
        <end position="62"/>
    </location>
    <ligand>
        <name>substrate</name>
    </ligand>
</feature>
<dbReference type="PANTHER" id="PTHR11241">
    <property type="entry name" value="DEOXYURIDINE 5'-TRIPHOSPHATE NUCLEOTIDOHYDROLASE"/>
    <property type="match status" value="1"/>
</dbReference>